<dbReference type="Pfam" id="PF21788">
    <property type="entry name" value="TNP-like_GBD"/>
    <property type="match status" value="1"/>
</dbReference>
<evidence type="ECO:0000259" key="2">
    <source>
        <dbReference type="Pfam" id="PF21788"/>
    </source>
</evidence>
<comment type="caution">
    <text evidence="3">The sequence shown here is derived from an EMBL/GenBank/DDBJ whole genome shotgun (WGS) entry which is preliminary data.</text>
</comment>
<evidence type="ECO:0000256" key="1">
    <source>
        <dbReference type="SAM" id="MobiDB-lite"/>
    </source>
</evidence>
<dbReference type="CDD" id="cd09275">
    <property type="entry name" value="RNase_HI_RT_DIRS1"/>
    <property type="match status" value="1"/>
</dbReference>
<dbReference type="EMBL" id="WJBH02000004">
    <property type="protein sequence ID" value="KAI9559512.1"/>
    <property type="molecule type" value="Genomic_DNA"/>
</dbReference>
<feature type="region of interest" description="Disordered" evidence="1">
    <location>
        <begin position="212"/>
        <end position="240"/>
    </location>
</feature>
<feature type="domain" description="Transposable element P transposase-like GTP-binding insertion" evidence="2">
    <location>
        <begin position="21"/>
        <end position="55"/>
    </location>
</feature>
<feature type="region of interest" description="Disordered" evidence="1">
    <location>
        <begin position="67"/>
        <end position="111"/>
    </location>
</feature>
<sequence length="621" mass="70009">MNLCNCQSCIVTDQILEIFVKFAGSEATEEYCRRFNKLFDILNSWNINAKGDKEPLNKTNLEEKKKDLEDLSIISGRSRGRSPRDRPPGADAAPGGTPIVPAPTNASFNLDREKGRDLRSWMTTKPKPTEAGQLYCEKTERLEECRKNENGDHREGFIGQAIQNFGHYPKFVSLLNEPHRFCRKKTGFLFGRSCVRRMVRDVDDDRKLRNIGRASGPPQKSFLRGNSSFPRSGKDHGRLNGRFQPYKSSTELSKVVGFSQQARGGRYVDFSSPLSKNSTSVNYCLGGRRRTMAFNLDNMHMREIMMSICDEEIKALIEKEAIKELAGPDQRFASGFFVIPKSSGGFWSIINKAVESGRGTKTFEDESDRGRLTERPWTTEDKDRHINELELSAALWALKSFTARASNIAIQFMLDNRTAVAYIARWCEDCLLTLSAVYIPGALNILTDPLSRIRPGASDWMLDPTVFRQLQANWDPQVDLWQHQPEALAVDAFSLNWSLYRGYAFPPFSLIQDDSDSPGLAIATLVPGSDESGLRTSSNFAFIQRDLVGGQIVATASNQSAWNGWRAWCFPQSTDPLSPGLNKIPRVICLKFYLAQCYVVYLMLLKGLRRETVRGPEENSL</sequence>
<dbReference type="PANTHER" id="PTHR33066:SF2">
    <property type="entry name" value="FILAGGRIN-2-LIKE"/>
    <property type="match status" value="1"/>
</dbReference>
<keyword evidence="4" id="KW-1185">Reference proteome</keyword>
<evidence type="ECO:0000313" key="4">
    <source>
        <dbReference type="Proteomes" id="UP000820818"/>
    </source>
</evidence>
<protein>
    <recommendedName>
        <fullName evidence="2">Transposable element P transposase-like GTP-binding insertion domain-containing protein</fullName>
    </recommendedName>
</protein>
<dbReference type="InterPro" id="IPR048366">
    <property type="entry name" value="TNP-like_GBD"/>
</dbReference>
<dbReference type="AlphaFoldDB" id="A0AAD5KSB8"/>
<dbReference type="PANTHER" id="PTHR33066">
    <property type="entry name" value="INTEGRASE_SAM-LIKE_N DOMAIN-CONTAINING PROTEIN"/>
    <property type="match status" value="1"/>
</dbReference>
<gene>
    <name evidence="3" type="ORF">GHT06_013506</name>
</gene>
<proteinExistence type="predicted"/>
<dbReference type="Proteomes" id="UP000820818">
    <property type="component" value="Linkage Group LG4"/>
</dbReference>
<organism evidence="3 4">
    <name type="scientific">Daphnia sinensis</name>
    <dbReference type="NCBI Taxonomy" id="1820382"/>
    <lineage>
        <taxon>Eukaryota</taxon>
        <taxon>Metazoa</taxon>
        <taxon>Ecdysozoa</taxon>
        <taxon>Arthropoda</taxon>
        <taxon>Crustacea</taxon>
        <taxon>Branchiopoda</taxon>
        <taxon>Diplostraca</taxon>
        <taxon>Cladocera</taxon>
        <taxon>Anomopoda</taxon>
        <taxon>Daphniidae</taxon>
        <taxon>Daphnia</taxon>
        <taxon>Daphnia similis group</taxon>
    </lineage>
</organism>
<evidence type="ECO:0000313" key="3">
    <source>
        <dbReference type="EMBL" id="KAI9559512.1"/>
    </source>
</evidence>
<reference evidence="3 4" key="1">
    <citation type="submission" date="2022-05" db="EMBL/GenBank/DDBJ databases">
        <title>A multi-omics perspective on studying reproductive biology in Daphnia sinensis.</title>
        <authorList>
            <person name="Jia J."/>
        </authorList>
    </citation>
    <scope>NUCLEOTIDE SEQUENCE [LARGE SCALE GENOMIC DNA]</scope>
    <source>
        <strain evidence="3 4">WSL</strain>
    </source>
</reference>
<name>A0AAD5KSB8_9CRUS</name>
<accession>A0AAD5KSB8</accession>